<dbReference type="EMBL" id="JBHSIZ010000005">
    <property type="protein sequence ID" value="MFC4955556.1"/>
    <property type="molecule type" value="Genomic_DNA"/>
</dbReference>
<comment type="caution">
    <text evidence="1">The sequence shown here is derived from an EMBL/GenBank/DDBJ whole genome shotgun (WGS) entry which is preliminary data.</text>
</comment>
<name>A0ABV9UF43_9ACTN</name>
<dbReference type="RefSeq" id="WP_344370369.1">
    <property type="nucleotide sequence ID" value="NZ_BAAASQ010000001.1"/>
</dbReference>
<keyword evidence="2" id="KW-1185">Reference proteome</keyword>
<protein>
    <recommendedName>
        <fullName evidence="3">Integrase</fullName>
    </recommendedName>
</protein>
<proteinExistence type="predicted"/>
<sequence length="567" mass="62594">MAAAVLSTGACRGFRKAISDFCTYLDSAEPRAAEASLAAGEPDLHHAVTEWIRLLPTGYQTGSPSPAWLASRLRQLIARRIAHPDRSVAGHLHGWVKGALGVSKGQCVEVDEFSRADKKQIIQAAWAARRATEERIKKGWALAAVGSDPRVDGWAEPANLLWALAHGVWTCEDIAERLPPPAQWSAPLRELLPPGTLPQHTVNCLLRHLVGMLYPHNLDLHSYRILLMAATGRTSEEVVALHEDDIEYGPRSVLIDFTKQRARTTRRSAYSTPAQKEDRVLHPSNPRLDVAEVTRSLLTLARPLAERSATLPVPLFLRAAVSHHTMTVQSFRGTGSGLRLTDWLNIHNVRIDGPADIRRLRKSGKVEKALTFKGRISDIADDHTEETFRRSYAHGTTLRVIAGQVITTAQQHWLSKALTGPVVLDQEQSLHDPDAEAALGLSAQDIEQLRAGELDMGVSSCRDPFTSPFGRPGQMCPVAPTRCLECRNAFILPSNLPQLLLFAAHLEQLRHRLAPRHFHALWGQSQANLTEVLGLRTDAEISRARQRIADEGLTLQLPISSQVELDV</sequence>
<gene>
    <name evidence="1" type="ORF">ACFPFX_04510</name>
</gene>
<evidence type="ECO:0000313" key="2">
    <source>
        <dbReference type="Proteomes" id="UP001595834"/>
    </source>
</evidence>
<dbReference type="Proteomes" id="UP001595834">
    <property type="component" value="Unassembled WGS sequence"/>
</dbReference>
<evidence type="ECO:0000313" key="1">
    <source>
        <dbReference type="EMBL" id="MFC4955556.1"/>
    </source>
</evidence>
<accession>A0ABV9UF43</accession>
<evidence type="ECO:0008006" key="3">
    <source>
        <dbReference type="Google" id="ProtNLM"/>
    </source>
</evidence>
<reference evidence="2" key="1">
    <citation type="journal article" date="2019" name="Int. J. Syst. Evol. Microbiol.">
        <title>The Global Catalogue of Microorganisms (GCM) 10K type strain sequencing project: providing services to taxonomists for standard genome sequencing and annotation.</title>
        <authorList>
            <consortium name="The Broad Institute Genomics Platform"/>
            <consortium name="The Broad Institute Genome Sequencing Center for Infectious Disease"/>
            <person name="Wu L."/>
            <person name="Ma J."/>
        </authorList>
    </citation>
    <scope>NUCLEOTIDE SEQUENCE [LARGE SCALE GENOMIC DNA]</scope>
    <source>
        <strain evidence="2">CCM 7224</strain>
    </source>
</reference>
<organism evidence="1 2">
    <name type="scientific">Streptomyces mauvecolor</name>
    <dbReference type="NCBI Taxonomy" id="58345"/>
    <lineage>
        <taxon>Bacteria</taxon>
        <taxon>Bacillati</taxon>
        <taxon>Actinomycetota</taxon>
        <taxon>Actinomycetes</taxon>
        <taxon>Kitasatosporales</taxon>
        <taxon>Streptomycetaceae</taxon>
        <taxon>Streptomyces</taxon>
    </lineage>
</organism>